<dbReference type="RefSeq" id="WP_344929816.1">
    <property type="nucleotide sequence ID" value="NZ_BAABCW010000020.1"/>
</dbReference>
<dbReference type="Proteomes" id="UP001500459">
    <property type="component" value="Unassembled WGS sequence"/>
</dbReference>
<evidence type="ECO:0000313" key="2">
    <source>
        <dbReference type="Proteomes" id="UP001500459"/>
    </source>
</evidence>
<evidence type="ECO:0000313" key="1">
    <source>
        <dbReference type="EMBL" id="GAA3518715.1"/>
    </source>
</evidence>
<comment type="caution">
    <text evidence="1">The sequence shown here is derived from an EMBL/GenBank/DDBJ whole genome shotgun (WGS) entry which is preliminary data.</text>
</comment>
<accession>A0ABP6UQW8</accession>
<reference evidence="2" key="1">
    <citation type="journal article" date="2019" name="Int. J. Syst. Evol. Microbiol.">
        <title>The Global Catalogue of Microorganisms (GCM) 10K type strain sequencing project: providing services to taxonomists for standard genome sequencing and annotation.</title>
        <authorList>
            <consortium name="The Broad Institute Genomics Platform"/>
            <consortium name="The Broad Institute Genome Sequencing Center for Infectious Disease"/>
            <person name="Wu L."/>
            <person name="Ma J."/>
        </authorList>
    </citation>
    <scope>NUCLEOTIDE SEQUENCE [LARGE SCALE GENOMIC DNA]</scope>
    <source>
        <strain evidence="2">JCM 17106</strain>
    </source>
</reference>
<sequence>MSDKKRWSFLLDDEESTPSSSIKVDDDAFFNPMQEMNKIRYRCEQKNTTHTDKSMVFHADMKKEYLTEFIKKDNTILVNSVLEDYVYKTEPKHFQIAMDSFRDLEFVKENVLLKLDTNGKIQSIQNLEAIQDAWTSFRKDVLQYSDFFVELKKVNEQAAQDIIDSGNAEFGKEENLIKTYDKNLFYHLILDTYLVDISNVAEHKKIKFLSQIFQNIEVEVDIVETTVSEDDDFIHRRKVGTLQREKLDRDELIRQYDQFYKPMVEYNFTEYEYMYRLSYVIDKKTGFISEGRAVFSEKVKNNYEFTTEFNLKQVQL</sequence>
<protein>
    <submittedName>
        <fullName evidence="1">Uncharacterized protein</fullName>
    </submittedName>
</protein>
<keyword evidence="2" id="KW-1185">Reference proteome</keyword>
<proteinExistence type="predicted"/>
<name>A0ABP6UQW8_9FLAO</name>
<dbReference type="EMBL" id="BAABCW010000020">
    <property type="protein sequence ID" value="GAA3518715.1"/>
    <property type="molecule type" value="Genomic_DNA"/>
</dbReference>
<organism evidence="1 2">
    <name type="scientific">Aquimarina addita</name>
    <dbReference type="NCBI Taxonomy" id="870485"/>
    <lineage>
        <taxon>Bacteria</taxon>
        <taxon>Pseudomonadati</taxon>
        <taxon>Bacteroidota</taxon>
        <taxon>Flavobacteriia</taxon>
        <taxon>Flavobacteriales</taxon>
        <taxon>Flavobacteriaceae</taxon>
        <taxon>Aquimarina</taxon>
    </lineage>
</organism>
<gene>
    <name evidence="1" type="ORF">GCM10022393_36030</name>
</gene>